<dbReference type="EMBL" id="JAPQKO010000001">
    <property type="protein sequence ID" value="KAJ5183584.1"/>
    <property type="molecule type" value="Genomic_DNA"/>
</dbReference>
<dbReference type="PANTHER" id="PTHR44167">
    <property type="entry name" value="OVARIAN-SPECIFIC SERINE/THREONINE-PROTEIN KINASE LOK-RELATED"/>
    <property type="match status" value="1"/>
</dbReference>
<evidence type="ECO:0000313" key="3">
    <source>
        <dbReference type="EMBL" id="KAJ5183584.1"/>
    </source>
</evidence>
<feature type="domain" description="Protein kinase" evidence="2">
    <location>
        <begin position="120"/>
        <end position="394"/>
    </location>
</feature>
<dbReference type="SMART" id="SM00220">
    <property type="entry name" value="S_TKc"/>
    <property type="match status" value="1"/>
</dbReference>
<protein>
    <recommendedName>
        <fullName evidence="2">Protein kinase domain-containing protein</fullName>
    </recommendedName>
</protein>
<dbReference type="Proteomes" id="UP001146351">
    <property type="component" value="Unassembled WGS sequence"/>
</dbReference>
<dbReference type="PROSITE" id="PS50011">
    <property type="entry name" value="PROTEIN_KINASE_DOM"/>
    <property type="match status" value="1"/>
</dbReference>
<gene>
    <name evidence="3" type="ORF">N7492_001200</name>
</gene>
<dbReference type="Gene3D" id="1.10.510.10">
    <property type="entry name" value="Transferase(Phosphotransferase) domain 1"/>
    <property type="match status" value="1"/>
</dbReference>
<name>A0A9W9IR61_9EURO</name>
<dbReference type="GO" id="GO:0005634">
    <property type="term" value="C:nucleus"/>
    <property type="evidence" value="ECO:0007669"/>
    <property type="project" value="TreeGrafter"/>
</dbReference>
<accession>A0A9W9IR61</accession>
<dbReference type="SUPFAM" id="SSF56112">
    <property type="entry name" value="Protein kinase-like (PK-like)"/>
    <property type="match status" value="1"/>
</dbReference>
<dbReference type="InterPro" id="IPR011009">
    <property type="entry name" value="Kinase-like_dom_sf"/>
</dbReference>
<dbReference type="GO" id="GO:0005524">
    <property type="term" value="F:ATP binding"/>
    <property type="evidence" value="ECO:0007669"/>
    <property type="project" value="InterPro"/>
</dbReference>
<organism evidence="3 4">
    <name type="scientific">Penicillium capsulatum</name>
    <dbReference type="NCBI Taxonomy" id="69766"/>
    <lineage>
        <taxon>Eukaryota</taxon>
        <taxon>Fungi</taxon>
        <taxon>Dikarya</taxon>
        <taxon>Ascomycota</taxon>
        <taxon>Pezizomycotina</taxon>
        <taxon>Eurotiomycetes</taxon>
        <taxon>Eurotiomycetidae</taxon>
        <taxon>Eurotiales</taxon>
        <taxon>Aspergillaceae</taxon>
        <taxon>Penicillium</taxon>
    </lineage>
</organism>
<dbReference type="GO" id="GO:0004674">
    <property type="term" value="F:protein serine/threonine kinase activity"/>
    <property type="evidence" value="ECO:0007669"/>
    <property type="project" value="TreeGrafter"/>
</dbReference>
<comment type="caution">
    <text evidence="3">The sequence shown here is derived from an EMBL/GenBank/DDBJ whole genome shotgun (WGS) entry which is preliminary data.</text>
</comment>
<proteinExistence type="predicted"/>
<keyword evidence="4" id="KW-1185">Reference proteome</keyword>
<sequence>MVFHSSLHLALVALCAFVITFAHSSPTSLIRHPPHLASSLTPVTVQSNRLARLKPRDNDGYPDFIKDWVYWKRLHEYHEKSSGFSDHDAPDMKDIPEATLHPPGGKYSYKEQDSKKEWTVTLTTVLGSGSEGSVYKGKYETSDDSGDAAIKKGWTSDIIKGALVQEKIRNAAIKGGNVKGSESVAEVKSYFQNTGKSFAVMQLASGDLLDLLQNTQLEGRWVVNECFHDMLEGLKAAQAAGYAHQDLKIENFLYVIDKKGAISCLISDFGTATSQTMIKYVGGTPGFMDQEIMRIPEDLKPAPHDPKSADVFGMGMIYVLLAHEEMQDADRHYRLWRDLVDKGDAPPAEIEEVLTSHVHCINGLISEMLSNVLCSQKVGRLSLEMFIRWFEDVVDTLKEEEEAHNG</sequence>
<reference evidence="3" key="2">
    <citation type="journal article" date="2023" name="IMA Fungus">
        <title>Comparative genomic study of the Penicillium genus elucidates a diverse pangenome and 15 lateral gene transfer events.</title>
        <authorList>
            <person name="Petersen C."/>
            <person name="Sorensen T."/>
            <person name="Nielsen M.R."/>
            <person name="Sondergaard T.E."/>
            <person name="Sorensen J.L."/>
            <person name="Fitzpatrick D.A."/>
            <person name="Frisvad J.C."/>
            <person name="Nielsen K.L."/>
        </authorList>
    </citation>
    <scope>NUCLEOTIDE SEQUENCE</scope>
    <source>
        <strain evidence="3">IBT 21917</strain>
    </source>
</reference>
<evidence type="ECO:0000313" key="4">
    <source>
        <dbReference type="Proteomes" id="UP001146351"/>
    </source>
</evidence>
<dbReference type="Pfam" id="PF00069">
    <property type="entry name" value="Pkinase"/>
    <property type="match status" value="1"/>
</dbReference>
<feature type="signal peptide" evidence="1">
    <location>
        <begin position="1"/>
        <end position="22"/>
    </location>
</feature>
<dbReference type="InterPro" id="IPR000719">
    <property type="entry name" value="Prot_kinase_dom"/>
</dbReference>
<dbReference type="OrthoDB" id="541276at2759"/>
<dbReference type="GO" id="GO:0005737">
    <property type="term" value="C:cytoplasm"/>
    <property type="evidence" value="ECO:0007669"/>
    <property type="project" value="TreeGrafter"/>
</dbReference>
<dbReference type="PANTHER" id="PTHR44167:SF24">
    <property type="entry name" value="SERINE_THREONINE-PROTEIN KINASE CHK2"/>
    <property type="match status" value="1"/>
</dbReference>
<dbReference type="AlphaFoldDB" id="A0A9W9IR61"/>
<reference evidence="3" key="1">
    <citation type="submission" date="2022-11" db="EMBL/GenBank/DDBJ databases">
        <authorList>
            <person name="Petersen C."/>
        </authorList>
    </citation>
    <scope>NUCLEOTIDE SEQUENCE</scope>
    <source>
        <strain evidence="3">IBT 21917</strain>
    </source>
</reference>
<evidence type="ECO:0000256" key="1">
    <source>
        <dbReference type="SAM" id="SignalP"/>
    </source>
</evidence>
<dbReference type="InterPro" id="IPR008271">
    <property type="entry name" value="Ser/Thr_kinase_AS"/>
</dbReference>
<dbReference type="GO" id="GO:0044773">
    <property type="term" value="P:mitotic DNA damage checkpoint signaling"/>
    <property type="evidence" value="ECO:0007669"/>
    <property type="project" value="TreeGrafter"/>
</dbReference>
<keyword evidence="1" id="KW-0732">Signal</keyword>
<dbReference type="PROSITE" id="PS00108">
    <property type="entry name" value="PROTEIN_KINASE_ST"/>
    <property type="match status" value="1"/>
</dbReference>
<evidence type="ECO:0000259" key="2">
    <source>
        <dbReference type="PROSITE" id="PS50011"/>
    </source>
</evidence>
<feature type="chain" id="PRO_5040957136" description="Protein kinase domain-containing protein" evidence="1">
    <location>
        <begin position="23"/>
        <end position="406"/>
    </location>
</feature>